<sequence>MEWLEFKPWTREVEQRLANQAARLHTLSQPVAKPQVTLAQAYHLQSLLRRCPRTNPWGHPSAEC</sequence>
<comment type="caution">
    <text evidence="1">The sequence shown here is derived from an EMBL/GenBank/DDBJ whole genome shotgun (WGS) entry which is preliminary data.</text>
</comment>
<evidence type="ECO:0000313" key="2">
    <source>
        <dbReference type="Proteomes" id="UP001291309"/>
    </source>
</evidence>
<accession>A0ABU5HDR1</accession>
<proteinExistence type="predicted"/>
<organism evidence="1 2">
    <name type="scientific">Hyalangium rubrum</name>
    <dbReference type="NCBI Taxonomy" id="3103134"/>
    <lineage>
        <taxon>Bacteria</taxon>
        <taxon>Pseudomonadati</taxon>
        <taxon>Myxococcota</taxon>
        <taxon>Myxococcia</taxon>
        <taxon>Myxococcales</taxon>
        <taxon>Cystobacterineae</taxon>
        <taxon>Archangiaceae</taxon>
        <taxon>Hyalangium</taxon>
    </lineage>
</organism>
<protein>
    <submittedName>
        <fullName evidence="1">Uncharacterized protein</fullName>
    </submittedName>
</protein>
<keyword evidence="2" id="KW-1185">Reference proteome</keyword>
<evidence type="ECO:0000313" key="1">
    <source>
        <dbReference type="EMBL" id="MDY7231608.1"/>
    </source>
</evidence>
<dbReference type="EMBL" id="JAXIVS010000015">
    <property type="protein sequence ID" value="MDY7231608.1"/>
    <property type="molecule type" value="Genomic_DNA"/>
</dbReference>
<reference evidence="1 2" key="1">
    <citation type="submission" date="2023-12" db="EMBL/GenBank/DDBJ databases">
        <title>the genome sequence of Hyalangium sp. s54d21.</title>
        <authorList>
            <person name="Zhang X."/>
        </authorList>
    </citation>
    <scope>NUCLEOTIDE SEQUENCE [LARGE SCALE GENOMIC DNA]</scope>
    <source>
        <strain evidence="2">s54d21</strain>
    </source>
</reference>
<name>A0ABU5HDR1_9BACT</name>
<dbReference type="Proteomes" id="UP001291309">
    <property type="component" value="Unassembled WGS sequence"/>
</dbReference>
<dbReference type="RefSeq" id="WP_321550317.1">
    <property type="nucleotide sequence ID" value="NZ_JAXIVS010000015.1"/>
</dbReference>
<gene>
    <name evidence="1" type="ORF">SYV04_34790</name>
</gene>